<evidence type="ECO:0000313" key="3">
    <source>
        <dbReference type="Proteomes" id="UP001236507"/>
    </source>
</evidence>
<keyword evidence="1" id="KW-0732">Signal</keyword>
<dbReference type="RefSeq" id="WP_283343534.1">
    <property type="nucleotide sequence ID" value="NZ_JASHIF010000002.1"/>
</dbReference>
<gene>
    <name evidence="2" type="ORF">QM524_03625</name>
</gene>
<feature type="signal peptide" evidence="1">
    <location>
        <begin position="1"/>
        <end position="18"/>
    </location>
</feature>
<keyword evidence="3" id="KW-1185">Reference proteome</keyword>
<evidence type="ECO:0000256" key="1">
    <source>
        <dbReference type="SAM" id="SignalP"/>
    </source>
</evidence>
<organism evidence="2 3">
    <name type="scientific">Flectobacillus roseus</name>
    <dbReference type="NCBI Taxonomy" id="502259"/>
    <lineage>
        <taxon>Bacteria</taxon>
        <taxon>Pseudomonadati</taxon>
        <taxon>Bacteroidota</taxon>
        <taxon>Cytophagia</taxon>
        <taxon>Cytophagales</taxon>
        <taxon>Flectobacillaceae</taxon>
        <taxon>Flectobacillus</taxon>
    </lineage>
</organism>
<dbReference type="InterPro" id="IPR034122">
    <property type="entry name" value="Retropepsin-like_bacterial"/>
</dbReference>
<dbReference type="Pfam" id="PF13650">
    <property type="entry name" value="Asp_protease_2"/>
    <property type="match status" value="1"/>
</dbReference>
<dbReference type="GO" id="GO:0008233">
    <property type="term" value="F:peptidase activity"/>
    <property type="evidence" value="ECO:0007669"/>
    <property type="project" value="UniProtKB-KW"/>
</dbReference>
<sequence>MKKLFFILSFLLCQCSFAQKTLPILKSNAKTIKIREGKSEIHEQHPIAKANPDVYVPKPFTKTQEITYISDIDSITFKVEMNKIVDFLIVQNGKDTIKTQINTNRNQVISYPKYAYTKNKSAKHDTIPFSIGEDSRIYLKGSINNSDTLTFLFDTGASGMVISTPLIDKKVKVKLDGSFLNVGSDGVERVPTSSQNKLTINGLTWNQVPLLAIDFGDSPFDAVLGWVAFQNKVLKINYETKKMIVYDSLPPISGDFRKVDFRLIDGIPYIKCKMIVNNTEYEEWFDFDSGSDGSLSISKEYFTKHNLAGKLNKLGESGWIGTADINIVTDVLLLRRLKIADFELYNIQLSVPQKDPDTPDRLGNIGNLILKRFTTIIDFRNNCMYLNPNNLMYSRMD</sequence>
<dbReference type="CDD" id="cd05483">
    <property type="entry name" value="retropepsin_like_bacteria"/>
    <property type="match status" value="1"/>
</dbReference>
<dbReference type="SUPFAM" id="SSF50630">
    <property type="entry name" value="Acid proteases"/>
    <property type="match status" value="1"/>
</dbReference>
<dbReference type="GO" id="GO:0006508">
    <property type="term" value="P:proteolysis"/>
    <property type="evidence" value="ECO:0007669"/>
    <property type="project" value="UniProtKB-KW"/>
</dbReference>
<name>A0ABT6Y416_9BACT</name>
<dbReference type="Gene3D" id="2.40.70.10">
    <property type="entry name" value="Acid Proteases"/>
    <property type="match status" value="2"/>
</dbReference>
<keyword evidence="2" id="KW-0378">Hydrolase</keyword>
<feature type="chain" id="PRO_5046155440" evidence="1">
    <location>
        <begin position="19"/>
        <end position="397"/>
    </location>
</feature>
<comment type="caution">
    <text evidence="2">The sequence shown here is derived from an EMBL/GenBank/DDBJ whole genome shotgun (WGS) entry which is preliminary data.</text>
</comment>
<reference evidence="2 3" key="1">
    <citation type="submission" date="2023-05" db="EMBL/GenBank/DDBJ databases">
        <title>Novel species of genus Flectobacillus isolated from stream in China.</title>
        <authorList>
            <person name="Lu H."/>
        </authorList>
    </citation>
    <scope>NUCLEOTIDE SEQUENCE [LARGE SCALE GENOMIC DNA]</scope>
    <source>
        <strain evidence="2 3">KCTC 42575</strain>
    </source>
</reference>
<accession>A0ABT6Y416</accession>
<protein>
    <submittedName>
        <fullName evidence="2">Aspartyl protease family protein</fullName>
    </submittedName>
</protein>
<proteinExistence type="predicted"/>
<keyword evidence="2" id="KW-0645">Protease</keyword>
<evidence type="ECO:0000313" key="2">
    <source>
        <dbReference type="EMBL" id="MDI9858295.1"/>
    </source>
</evidence>
<dbReference type="Proteomes" id="UP001236507">
    <property type="component" value="Unassembled WGS sequence"/>
</dbReference>
<dbReference type="InterPro" id="IPR021109">
    <property type="entry name" value="Peptidase_aspartic_dom_sf"/>
</dbReference>
<dbReference type="EMBL" id="JASHIF010000002">
    <property type="protein sequence ID" value="MDI9858295.1"/>
    <property type="molecule type" value="Genomic_DNA"/>
</dbReference>